<organism evidence="2 3">
    <name type="scientific">Solanum verrucosum</name>
    <dbReference type="NCBI Taxonomy" id="315347"/>
    <lineage>
        <taxon>Eukaryota</taxon>
        <taxon>Viridiplantae</taxon>
        <taxon>Streptophyta</taxon>
        <taxon>Embryophyta</taxon>
        <taxon>Tracheophyta</taxon>
        <taxon>Spermatophyta</taxon>
        <taxon>Magnoliopsida</taxon>
        <taxon>eudicotyledons</taxon>
        <taxon>Gunneridae</taxon>
        <taxon>Pentapetalae</taxon>
        <taxon>asterids</taxon>
        <taxon>lamiids</taxon>
        <taxon>Solanales</taxon>
        <taxon>Solanaceae</taxon>
        <taxon>Solanoideae</taxon>
        <taxon>Solaneae</taxon>
        <taxon>Solanum</taxon>
    </lineage>
</organism>
<reference evidence="2" key="1">
    <citation type="submission" date="2023-08" db="EMBL/GenBank/DDBJ databases">
        <title>A de novo genome assembly of Solanum verrucosum Schlechtendal, a Mexican diploid species geographically isolated from the other diploid A-genome species in potato relatives.</title>
        <authorList>
            <person name="Hosaka K."/>
        </authorList>
    </citation>
    <scope>NUCLEOTIDE SEQUENCE</scope>
    <source>
        <tissue evidence="2">Young leaves</tissue>
    </source>
</reference>
<evidence type="ECO:0000313" key="3">
    <source>
        <dbReference type="Proteomes" id="UP001234989"/>
    </source>
</evidence>
<feature type="region of interest" description="Disordered" evidence="1">
    <location>
        <begin position="1"/>
        <end position="57"/>
    </location>
</feature>
<gene>
    <name evidence="2" type="ORF">MTR67_048057</name>
</gene>
<evidence type="ECO:0000256" key="1">
    <source>
        <dbReference type="SAM" id="MobiDB-lite"/>
    </source>
</evidence>
<name>A0AAF0UY68_SOLVR</name>
<dbReference type="AlphaFoldDB" id="A0AAF0UY68"/>
<sequence length="73" mass="7920">QISSSTHGHHPQTVGRTTVHPAGPWFVSANSPRTQLEIRPSVDPRPNLRSVGQVTDHGSCPWIDAAKAHFSTD</sequence>
<feature type="non-terminal residue" evidence="2">
    <location>
        <position position="1"/>
    </location>
</feature>
<protein>
    <submittedName>
        <fullName evidence="2">Uncharacterized protein</fullName>
    </submittedName>
</protein>
<accession>A0AAF0UY68</accession>
<keyword evidence="3" id="KW-1185">Reference proteome</keyword>
<proteinExistence type="predicted"/>
<evidence type="ECO:0000313" key="2">
    <source>
        <dbReference type="EMBL" id="WMV54672.1"/>
    </source>
</evidence>
<dbReference type="Proteomes" id="UP001234989">
    <property type="component" value="Chromosome 11"/>
</dbReference>
<dbReference type="EMBL" id="CP133622">
    <property type="protein sequence ID" value="WMV54672.1"/>
    <property type="molecule type" value="Genomic_DNA"/>
</dbReference>